<dbReference type="SMART" id="SM00028">
    <property type="entry name" value="TPR"/>
    <property type="match status" value="5"/>
</dbReference>
<accession>A0A432MMM4</accession>
<dbReference type="Gene3D" id="1.25.40.10">
    <property type="entry name" value="Tetratricopeptide repeat domain"/>
    <property type="match status" value="2"/>
</dbReference>
<dbReference type="PROSITE" id="PS50005">
    <property type="entry name" value="TPR"/>
    <property type="match status" value="1"/>
</dbReference>
<reference evidence="6 7" key="2">
    <citation type="submission" date="2019-01" db="EMBL/GenBank/DDBJ databases">
        <title>Tautonia sociabilis, a novel thermotolerant planctomycete of Isosphaeraceae family, isolated from a 4000 m deep subterranean habitat.</title>
        <authorList>
            <person name="Kovaleva O.L."/>
            <person name="Elcheninov A.G."/>
            <person name="Van Heerden E."/>
            <person name="Toshchakov S.V."/>
            <person name="Novikov A."/>
            <person name="Bonch-Osmolovskaya E.A."/>
            <person name="Kublanov I.V."/>
        </authorList>
    </citation>
    <scope>NUCLEOTIDE SEQUENCE [LARGE SCALE GENOMIC DNA]</scope>
    <source>
        <strain evidence="6 7">GM2012</strain>
    </source>
</reference>
<evidence type="ECO:0000256" key="2">
    <source>
        <dbReference type="PROSITE-ProRule" id="PRU00339"/>
    </source>
</evidence>
<gene>
    <name evidence="6" type="ORF">TsocGM_05915</name>
</gene>
<dbReference type="Pfam" id="PF13517">
    <property type="entry name" value="FG-GAP_3"/>
    <property type="match status" value="3"/>
</dbReference>
<feature type="domain" description="ASPIC/UnbV" evidence="5">
    <location>
        <begin position="900"/>
        <end position="965"/>
    </location>
</feature>
<keyword evidence="7" id="KW-1185">Reference proteome</keyword>
<dbReference type="Pfam" id="PF14559">
    <property type="entry name" value="TPR_19"/>
    <property type="match status" value="2"/>
</dbReference>
<feature type="repeat" description="TPR" evidence="2">
    <location>
        <begin position="284"/>
        <end position="317"/>
    </location>
</feature>
<dbReference type="EMBL" id="RYZH01000008">
    <property type="protein sequence ID" value="RUL88672.1"/>
    <property type="molecule type" value="Genomic_DNA"/>
</dbReference>
<dbReference type="Proteomes" id="UP000280296">
    <property type="component" value="Unassembled WGS sequence"/>
</dbReference>
<dbReference type="RefSeq" id="WP_126724379.1">
    <property type="nucleotide sequence ID" value="NZ_RYZH01000008.1"/>
</dbReference>
<evidence type="ECO:0000256" key="3">
    <source>
        <dbReference type="SAM" id="MobiDB-lite"/>
    </source>
</evidence>
<dbReference type="Pfam" id="PF07593">
    <property type="entry name" value="UnbV_ASPIC"/>
    <property type="match status" value="1"/>
</dbReference>
<comment type="caution">
    <text evidence="6">The sequence shown here is derived from an EMBL/GenBank/DDBJ whole genome shotgun (WGS) entry which is preliminary data.</text>
</comment>
<dbReference type="InterPro" id="IPR013517">
    <property type="entry name" value="FG-GAP"/>
</dbReference>
<dbReference type="PANTHER" id="PTHR16026:SF0">
    <property type="entry name" value="CARTILAGE ACIDIC PROTEIN 1"/>
    <property type="match status" value="1"/>
</dbReference>
<reference evidence="6 7" key="1">
    <citation type="submission" date="2018-12" db="EMBL/GenBank/DDBJ databases">
        <authorList>
            <person name="Toschakov S.V."/>
        </authorList>
    </citation>
    <scope>NUCLEOTIDE SEQUENCE [LARGE SCALE GENOMIC DNA]</scope>
    <source>
        <strain evidence="6 7">GM2012</strain>
    </source>
</reference>
<evidence type="ECO:0000313" key="6">
    <source>
        <dbReference type="EMBL" id="RUL88672.1"/>
    </source>
</evidence>
<dbReference type="OrthoDB" id="5287961at2"/>
<feature type="region of interest" description="Disordered" evidence="3">
    <location>
        <begin position="422"/>
        <end position="448"/>
    </location>
</feature>
<keyword evidence="2" id="KW-0802">TPR repeat</keyword>
<dbReference type="Gene3D" id="2.130.10.130">
    <property type="entry name" value="Integrin alpha, N-terminal"/>
    <property type="match status" value="1"/>
</dbReference>
<dbReference type="InterPro" id="IPR011519">
    <property type="entry name" value="UnbV_ASPIC"/>
</dbReference>
<organism evidence="6 7">
    <name type="scientific">Tautonia sociabilis</name>
    <dbReference type="NCBI Taxonomy" id="2080755"/>
    <lineage>
        <taxon>Bacteria</taxon>
        <taxon>Pseudomonadati</taxon>
        <taxon>Planctomycetota</taxon>
        <taxon>Planctomycetia</taxon>
        <taxon>Isosphaerales</taxon>
        <taxon>Isosphaeraceae</taxon>
        <taxon>Tautonia</taxon>
    </lineage>
</organism>
<keyword evidence="1" id="KW-0732">Signal</keyword>
<name>A0A432MMM4_9BACT</name>
<sequence length="977" mass="104284">MGGDRQTGDRRGRWLGIGLAAAAGLAGLVAWVASPSDEQRWRRIERALEDRRWEEAEAGLSRWLVRHPDDDRARLQWGAVLGALDREEEAREELARVGESSPAWARAQFLLGELAANRHDGAEAERAYREAIGREPGAIEPRVRLLSLMFVQRRAEEACRLLRELDRLTGDPRHLVTLTGLALEGRQAEQFRDLGGEGEQLLDRLRPFLERSPDDPWLRRARGLIRFELGTPAEAVADLEFARLAIENDPDVRLALAACYAATGRADRVEEALGPMPALPADRARWWLLLGQASRALGREDEAIDHWRQAVAADPGHLQAHYRLGRALAEAGRADEAGPILERAEGIRDRTDRLKAAINGALSGLDGAGECLVLGRLCEESGMPALARRWFEQAARLDPLDRASQQGIARLAEAAFEPVAPPRLRNAAGTPSGGVATAGVAERSPSGPVRARFEDEAASRGLVFRYDPGEAGDLFIADTMGGGVGLIDSDGDGWLDVYFVNGCPLPVDPDDPPAPNRLFRNRGDGTFEDVTDRAGVGGRGYGMGCAVGDYDGDGDDDLFVTGFGATVLYRNNGDGTFADVTGSAGVASDRWSTASGFADLDGDGDLDLVVVTYVEADPATAPPCSDPSGEPIHCPPGRFPAQEDLLFRNNGDGTFTDVSREAGLDRPGRGLGLAIVDADEDGTLDLFIANDAEADFLFLNRGGLRFEEQGVAAGAAFDGDGRATASMGVIADDLDGDGRIDLYHTNFRNEPDTLLRNLGNGLFFDATSGSGLEGPSLAVTGFGAVALDGENDGALDLFVANGHVDDQPGIGQPMAQPPRWYSGLGRGRFETASPGEVGPYFRRPVVGRGAAGGDLDNDGRVDLVVVHRDAPASLLRNVSPGAGHWLGVRLVGSSSGPTPVGARVTCRAGGRSMTRVLSAGTSYLSASDPRLHFGLGAAEQVDELEIRWPSGAVERHAGLAADRIVEFREAVEPASER</sequence>
<dbReference type="InterPro" id="IPR028994">
    <property type="entry name" value="Integrin_alpha_N"/>
</dbReference>
<keyword evidence="4" id="KW-0812">Transmembrane</keyword>
<evidence type="ECO:0000256" key="1">
    <source>
        <dbReference type="ARBA" id="ARBA00022729"/>
    </source>
</evidence>
<dbReference type="PANTHER" id="PTHR16026">
    <property type="entry name" value="CARTILAGE ACIDIC PROTEIN 1"/>
    <property type="match status" value="1"/>
</dbReference>
<dbReference type="AlphaFoldDB" id="A0A432MMM4"/>
<evidence type="ECO:0000313" key="7">
    <source>
        <dbReference type="Proteomes" id="UP000280296"/>
    </source>
</evidence>
<dbReference type="InterPro" id="IPR019734">
    <property type="entry name" value="TPR_rpt"/>
</dbReference>
<keyword evidence="4" id="KW-0472">Membrane</keyword>
<protein>
    <submittedName>
        <fullName evidence="6">Tetratricopeptide repeat protein</fullName>
    </submittedName>
</protein>
<proteinExistence type="predicted"/>
<evidence type="ECO:0000256" key="4">
    <source>
        <dbReference type="SAM" id="Phobius"/>
    </source>
</evidence>
<evidence type="ECO:0000259" key="5">
    <source>
        <dbReference type="Pfam" id="PF07593"/>
    </source>
</evidence>
<dbReference type="SUPFAM" id="SSF48452">
    <property type="entry name" value="TPR-like"/>
    <property type="match status" value="2"/>
</dbReference>
<dbReference type="SUPFAM" id="SSF69318">
    <property type="entry name" value="Integrin alpha N-terminal domain"/>
    <property type="match status" value="1"/>
</dbReference>
<keyword evidence="4" id="KW-1133">Transmembrane helix</keyword>
<feature type="transmembrane region" description="Helical" evidence="4">
    <location>
        <begin position="12"/>
        <end position="33"/>
    </location>
</feature>
<dbReference type="InterPro" id="IPR027039">
    <property type="entry name" value="Crtac1"/>
</dbReference>
<dbReference type="InterPro" id="IPR011990">
    <property type="entry name" value="TPR-like_helical_dom_sf"/>
</dbReference>